<evidence type="ECO:0000313" key="1">
    <source>
        <dbReference type="EMBL" id="CAG8707073.1"/>
    </source>
</evidence>
<feature type="non-terminal residue" evidence="1">
    <location>
        <position position="1"/>
    </location>
</feature>
<proteinExistence type="predicted"/>
<dbReference type="EMBL" id="CAJVPM010041712">
    <property type="protein sequence ID" value="CAG8707073.1"/>
    <property type="molecule type" value="Genomic_DNA"/>
</dbReference>
<keyword evidence="2" id="KW-1185">Reference proteome</keyword>
<organism evidence="1 2">
    <name type="scientific">Scutellospora calospora</name>
    <dbReference type="NCBI Taxonomy" id="85575"/>
    <lineage>
        <taxon>Eukaryota</taxon>
        <taxon>Fungi</taxon>
        <taxon>Fungi incertae sedis</taxon>
        <taxon>Mucoromycota</taxon>
        <taxon>Glomeromycotina</taxon>
        <taxon>Glomeromycetes</taxon>
        <taxon>Diversisporales</taxon>
        <taxon>Gigasporaceae</taxon>
        <taxon>Scutellospora</taxon>
    </lineage>
</organism>
<name>A0ACA9PFD9_9GLOM</name>
<gene>
    <name evidence="1" type="ORF">SCALOS_LOCUS10723</name>
</gene>
<sequence>NEIQKINKIISQFDSKFLLQINHILSNTLNYTKEEEIFQTIRKISDVQRKNALNLIELM</sequence>
<evidence type="ECO:0000313" key="2">
    <source>
        <dbReference type="Proteomes" id="UP000789860"/>
    </source>
</evidence>
<protein>
    <submittedName>
        <fullName evidence="1">8095_t:CDS:1</fullName>
    </submittedName>
</protein>
<reference evidence="1" key="1">
    <citation type="submission" date="2021-06" db="EMBL/GenBank/DDBJ databases">
        <authorList>
            <person name="Kallberg Y."/>
            <person name="Tangrot J."/>
            <person name="Rosling A."/>
        </authorList>
    </citation>
    <scope>NUCLEOTIDE SEQUENCE</scope>
    <source>
        <strain evidence="1">AU212A</strain>
    </source>
</reference>
<comment type="caution">
    <text evidence="1">The sequence shown here is derived from an EMBL/GenBank/DDBJ whole genome shotgun (WGS) entry which is preliminary data.</text>
</comment>
<dbReference type="Proteomes" id="UP000789860">
    <property type="component" value="Unassembled WGS sequence"/>
</dbReference>
<accession>A0ACA9PFD9</accession>